<reference evidence="2 3" key="1">
    <citation type="journal article" date="2014" name="Genome Announc.">
        <title>Genome Sequence of Gammaproteobacterial Pseudohaliea rubra Type Strain DSM 19751, Isolated from Coastal Seawater of the Mediterranean Sea.</title>
        <authorList>
            <person name="Spring S."/>
            <person name="Fiebig A."/>
            <person name="Riedel T."/>
            <person name="Goker M."/>
            <person name="Klenk H.P."/>
        </authorList>
    </citation>
    <scope>NUCLEOTIDE SEQUENCE [LARGE SCALE GENOMIC DNA]</scope>
    <source>
        <strain evidence="2 3">DSM 19751</strain>
    </source>
</reference>
<proteinExistence type="predicted"/>
<dbReference type="InterPro" id="IPR019734">
    <property type="entry name" value="TPR_rpt"/>
</dbReference>
<organism evidence="2 3">
    <name type="scientific">Pseudohaliea rubra DSM 19751</name>
    <dbReference type="NCBI Taxonomy" id="1265313"/>
    <lineage>
        <taxon>Bacteria</taxon>
        <taxon>Pseudomonadati</taxon>
        <taxon>Pseudomonadota</taxon>
        <taxon>Gammaproteobacteria</taxon>
        <taxon>Cellvibrionales</taxon>
        <taxon>Halieaceae</taxon>
        <taxon>Pseudohaliea</taxon>
    </lineage>
</organism>
<feature type="compositionally biased region" description="Basic and acidic residues" evidence="1">
    <location>
        <begin position="1"/>
        <end position="11"/>
    </location>
</feature>
<name>A0A095VSW5_9GAMM</name>
<protein>
    <submittedName>
        <fullName evidence="2">Adenylate cyclase</fullName>
        <ecNumber evidence="2">4.6.1.1</ecNumber>
    </submittedName>
</protein>
<dbReference type="EMBL" id="AUVB01000026">
    <property type="protein sequence ID" value="KGE04455.1"/>
    <property type="molecule type" value="Genomic_DNA"/>
</dbReference>
<dbReference type="SUPFAM" id="SSF48452">
    <property type="entry name" value="TPR-like"/>
    <property type="match status" value="1"/>
</dbReference>
<dbReference type="GO" id="GO:0004016">
    <property type="term" value="F:adenylate cyclase activity"/>
    <property type="evidence" value="ECO:0007669"/>
    <property type="project" value="UniProtKB-EC"/>
</dbReference>
<evidence type="ECO:0000256" key="1">
    <source>
        <dbReference type="SAM" id="MobiDB-lite"/>
    </source>
</evidence>
<keyword evidence="3" id="KW-1185">Reference proteome</keyword>
<dbReference type="InterPro" id="IPR011990">
    <property type="entry name" value="TPR-like_helical_dom_sf"/>
</dbReference>
<sequence length="577" mass="62273">MAPDDPKRTAFDPDDPNNARGGFSEASIRAQLQRLQSSRSFARAHRLLHLLIYLVEHSLTAGDRDLHEAIIGIEHFKRGSDFDCQTDTIVRVNARRLRDRLAAYYREEGAEDPIRFEIPKGRYRVLFHPGAPQSVPDPVPAADAAALPPTAPVTPAPTVPLSATATVDWPADTGIRPEPAAVTGPPAVADTLAQPRRWRFSPAVAALVVMTALVGLIAGVTRNGEPTAAASVPVRPSTAAPILAVQEQEQLALADFYYGRRASGDVSLALEHYERVLALDKGIADAWVGVAKCIRVLWLEEGLLSSEEALVRQFAALRTALSLDSSHAEAHARMATLQRRWLDDREAASQSMALALQYGGGDPEVLSMVAGYRGLQGDLEGAIDALRAALEREPTNALYRRNLGSYLLLAGRLEEAREQLLHARHLNPGRPRIELDLVEALLGLDRSAEARAVVAAMPPGPEATLAAALLGAAEGQLDEALGALESLAASGIAAQTVLALRGYLFVGDLDRAVACLERSRDLLLAREGPGVPPIFDLYNLYLSPTGRRASGHPAWRRWWQGAGLVAREDGQPSLIDW</sequence>
<dbReference type="RefSeq" id="WP_052094580.1">
    <property type="nucleotide sequence ID" value="NZ_KN234765.1"/>
</dbReference>
<accession>A0A095VSW5</accession>
<dbReference type="SMART" id="SM00028">
    <property type="entry name" value="TPR"/>
    <property type="match status" value="3"/>
</dbReference>
<dbReference type="Proteomes" id="UP000029640">
    <property type="component" value="Unassembled WGS sequence"/>
</dbReference>
<dbReference type="Gene3D" id="1.25.40.10">
    <property type="entry name" value="Tetratricopeptide repeat domain"/>
    <property type="match status" value="2"/>
</dbReference>
<gene>
    <name evidence="2" type="ORF">HRUBRA_00980</name>
</gene>
<dbReference type="EC" id="4.6.1.1" evidence="2"/>
<dbReference type="eggNOG" id="COG0457">
    <property type="taxonomic scope" value="Bacteria"/>
</dbReference>
<dbReference type="HOGENOM" id="CLU_459042_0_0_6"/>
<evidence type="ECO:0000313" key="2">
    <source>
        <dbReference type="EMBL" id="KGE04455.1"/>
    </source>
</evidence>
<comment type="caution">
    <text evidence="2">The sequence shown here is derived from an EMBL/GenBank/DDBJ whole genome shotgun (WGS) entry which is preliminary data.</text>
</comment>
<feature type="region of interest" description="Disordered" evidence="1">
    <location>
        <begin position="1"/>
        <end position="22"/>
    </location>
</feature>
<evidence type="ECO:0000313" key="3">
    <source>
        <dbReference type="Proteomes" id="UP000029640"/>
    </source>
</evidence>
<keyword evidence="2" id="KW-0456">Lyase</keyword>
<dbReference type="AlphaFoldDB" id="A0A095VSW5"/>
<dbReference type="STRING" id="1265313.HRUBRA_00980"/>
<dbReference type="OrthoDB" id="54411at2"/>